<dbReference type="Proteomes" id="UP000003635">
    <property type="component" value="Unassembled WGS sequence"/>
</dbReference>
<evidence type="ECO:0000256" key="2">
    <source>
        <dbReference type="ARBA" id="ARBA00022723"/>
    </source>
</evidence>
<accession>Q2CJ78</accession>
<evidence type="ECO:0000313" key="6">
    <source>
        <dbReference type="Proteomes" id="UP000003635"/>
    </source>
</evidence>
<dbReference type="InterPro" id="IPR040442">
    <property type="entry name" value="Pyrv_kinase-like_dom_sf"/>
</dbReference>
<keyword evidence="2" id="KW-0479">Metal-binding</keyword>
<dbReference type="AlphaFoldDB" id="Q2CJ78"/>
<dbReference type="Gene3D" id="3.20.20.60">
    <property type="entry name" value="Phosphoenolpyruvate-binding domains"/>
    <property type="match status" value="1"/>
</dbReference>
<dbReference type="InterPro" id="IPR050251">
    <property type="entry name" value="HpcH-HpaI_aldolase"/>
</dbReference>
<dbReference type="PANTHER" id="PTHR30502:SF0">
    <property type="entry name" value="PHOSPHOENOLPYRUVATE CARBOXYLASE FAMILY PROTEIN"/>
    <property type="match status" value="1"/>
</dbReference>
<dbReference type="Pfam" id="PF03328">
    <property type="entry name" value="HpcH_HpaI"/>
    <property type="match status" value="1"/>
</dbReference>
<organism evidence="5 6">
    <name type="scientific">Oceanicola granulosus (strain ATCC BAA-861 / DSM 15982 / KCTC 12143 / HTCC2516)</name>
    <dbReference type="NCBI Taxonomy" id="314256"/>
    <lineage>
        <taxon>Bacteria</taxon>
        <taxon>Pseudomonadati</taxon>
        <taxon>Pseudomonadota</taxon>
        <taxon>Alphaproteobacteria</taxon>
        <taxon>Rhodobacterales</taxon>
        <taxon>Roseobacteraceae</taxon>
        <taxon>Oceanicola</taxon>
    </lineage>
</organism>
<dbReference type="GO" id="GO:0016832">
    <property type="term" value="F:aldehyde-lyase activity"/>
    <property type="evidence" value="ECO:0007669"/>
    <property type="project" value="TreeGrafter"/>
</dbReference>
<comment type="caution">
    <text evidence="5">The sequence shown here is derived from an EMBL/GenBank/DDBJ whole genome shotgun (WGS) entry which is preliminary data.</text>
</comment>
<dbReference type="OrthoDB" id="9802624at2"/>
<dbReference type="eggNOG" id="COG3836">
    <property type="taxonomic scope" value="Bacteria"/>
</dbReference>
<dbReference type="SUPFAM" id="SSF51621">
    <property type="entry name" value="Phosphoenolpyruvate/pyruvate domain"/>
    <property type="match status" value="1"/>
</dbReference>
<protein>
    <submittedName>
        <fullName evidence="5">Putative aldolase</fullName>
    </submittedName>
</protein>
<name>Q2CJ78_OCEGH</name>
<keyword evidence="3" id="KW-0456">Lyase</keyword>
<dbReference type="RefSeq" id="WP_007253694.1">
    <property type="nucleotide sequence ID" value="NZ_CH724107.1"/>
</dbReference>
<sequence>MTDSPYAARESGPVAMRPSRVLERIRAGKVARSLKMNTVDPRAVEIFASAGPDVIWLCMEHVGAGWTELEHQIRAARLYGVDTAIRVSRGSYSDYVRGLELDASGLIVPHVMGAEDAREVRDMTKFAPLGRRAVDGGNADARFTRVALADYMAQANSERFVLHQIEDPEGLDQIERIASIDGVDGLLFGPGDYSIRLGIPGQIDHEEVEAARVAVAKVARKHGKIAATVCSQADVARHADLGYNFLNVGADVLALSRYADAAVEAFGDL</sequence>
<comment type="similarity">
    <text evidence="1">Belongs to the HpcH/HpaI aldolase family.</text>
</comment>
<keyword evidence="6" id="KW-1185">Reference proteome</keyword>
<dbReference type="EMBL" id="AAOT01000002">
    <property type="protein sequence ID" value="EAR52722.1"/>
    <property type="molecule type" value="Genomic_DNA"/>
</dbReference>
<dbReference type="GO" id="GO:0046872">
    <property type="term" value="F:metal ion binding"/>
    <property type="evidence" value="ECO:0007669"/>
    <property type="project" value="UniProtKB-KW"/>
</dbReference>
<evidence type="ECO:0000256" key="1">
    <source>
        <dbReference type="ARBA" id="ARBA00005568"/>
    </source>
</evidence>
<evidence type="ECO:0000313" key="5">
    <source>
        <dbReference type="EMBL" id="EAR52722.1"/>
    </source>
</evidence>
<reference evidence="5 6" key="1">
    <citation type="journal article" date="2010" name="J. Bacteriol.">
        <title>Genome sequences of Oceanicola granulosus HTCC2516(T) and Oceanicola batsensis HTCC2597(TDelta).</title>
        <authorList>
            <person name="Thrash J.C."/>
            <person name="Cho J.C."/>
            <person name="Vergin K.L."/>
            <person name="Giovannoni S.J."/>
        </authorList>
    </citation>
    <scope>NUCLEOTIDE SEQUENCE [LARGE SCALE GENOMIC DNA]</scope>
    <source>
        <strain evidence="6">ATCC BAA-861 / DSM 15982 / KCTC 12143 / HTCC2516</strain>
    </source>
</reference>
<dbReference type="PANTHER" id="PTHR30502">
    <property type="entry name" value="2-KETO-3-DEOXY-L-RHAMNONATE ALDOLASE"/>
    <property type="match status" value="1"/>
</dbReference>
<dbReference type="GO" id="GO:0005737">
    <property type="term" value="C:cytoplasm"/>
    <property type="evidence" value="ECO:0007669"/>
    <property type="project" value="TreeGrafter"/>
</dbReference>
<gene>
    <name evidence="5" type="ORF">OG2516_00809</name>
</gene>
<evidence type="ECO:0000259" key="4">
    <source>
        <dbReference type="Pfam" id="PF03328"/>
    </source>
</evidence>
<evidence type="ECO:0000256" key="3">
    <source>
        <dbReference type="ARBA" id="ARBA00023239"/>
    </source>
</evidence>
<proteinExistence type="inferred from homology"/>
<dbReference type="HOGENOM" id="CLU_059964_1_0_5"/>
<feature type="domain" description="HpcH/HpaI aldolase/citrate lyase" evidence="4">
    <location>
        <begin position="40"/>
        <end position="253"/>
    </location>
</feature>
<dbReference type="STRING" id="314256.OG2516_00809"/>
<dbReference type="InterPro" id="IPR015813">
    <property type="entry name" value="Pyrv/PenolPyrv_kinase-like_dom"/>
</dbReference>
<dbReference type="InterPro" id="IPR005000">
    <property type="entry name" value="Aldolase/citrate-lyase_domain"/>
</dbReference>